<protein>
    <submittedName>
        <fullName evidence="2">Uncharacterized protein</fullName>
    </submittedName>
</protein>
<evidence type="ECO:0000313" key="3">
    <source>
        <dbReference type="Proteomes" id="UP001162131"/>
    </source>
</evidence>
<accession>A0AAU9KEB2</accession>
<evidence type="ECO:0000313" key="2">
    <source>
        <dbReference type="EMBL" id="CAG9335640.1"/>
    </source>
</evidence>
<reference evidence="2" key="1">
    <citation type="submission" date="2021-09" db="EMBL/GenBank/DDBJ databases">
        <authorList>
            <consortium name="AG Swart"/>
            <person name="Singh M."/>
            <person name="Singh A."/>
            <person name="Seah K."/>
            <person name="Emmerich C."/>
        </authorList>
    </citation>
    <scope>NUCLEOTIDE SEQUENCE</scope>
    <source>
        <strain evidence="2">ATCC30299</strain>
    </source>
</reference>
<gene>
    <name evidence="2" type="ORF">BSTOLATCC_MIC64105</name>
</gene>
<comment type="caution">
    <text evidence="2">The sequence shown here is derived from an EMBL/GenBank/DDBJ whole genome shotgun (WGS) entry which is preliminary data.</text>
</comment>
<sequence length="343" mass="40032">MDHNSGFYSSAHSSHSSFTPQLSRTSVSSTTDYAFLREVLDFTKENIPGLSTIKKNYLNFDFGEGDIIARTQMPVSGNKFKAVFIEENFIEFGIEYFGVIRIIHPDIILEINIPNERSYDPAGSSLDGFDNEYLNSDQFTFLTRIVAIEVKAASLGVREKDLELIRKSISPLLEYHMKKKFLMEWMSLQVKLTCYRKLKPPRYSEFLRLKTFTKELKLLEGRDHTKEYLEKCMQFDRNLISYDKIYPPNAYYKSLMKHELSLPYQLKLRYAEIETNESLVKSAETAVLTYLPKFTPDMDDYIEKGKKFSDLTQTIYEVDRGYSNGLAKIYLQYEHDENECKVM</sequence>
<dbReference type="EMBL" id="CAJZBQ010000062">
    <property type="protein sequence ID" value="CAG9335640.1"/>
    <property type="molecule type" value="Genomic_DNA"/>
</dbReference>
<feature type="region of interest" description="Disordered" evidence="1">
    <location>
        <begin position="1"/>
        <end position="23"/>
    </location>
</feature>
<proteinExistence type="predicted"/>
<evidence type="ECO:0000256" key="1">
    <source>
        <dbReference type="SAM" id="MobiDB-lite"/>
    </source>
</evidence>
<organism evidence="2 3">
    <name type="scientific">Blepharisma stoltei</name>
    <dbReference type="NCBI Taxonomy" id="1481888"/>
    <lineage>
        <taxon>Eukaryota</taxon>
        <taxon>Sar</taxon>
        <taxon>Alveolata</taxon>
        <taxon>Ciliophora</taxon>
        <taxon>Postciliodesmatophora</taxon>
        <taxon>Heterotrichea</taxon>
        <taxon>Heterotrichida</taxon>
        <taxon>Blepharismidae</taxon>
        <taxon>Blepharisma</taxon>
    </lineage>
</organism>
<dbReference type="AlphaFoldDB" id="A0AAU9KEB2"/>
<name>A0AAU9KEB2_9CILI</name>
<dbReference type="Proteomes" id="UP001162131">
    <property type="component" value="Unassembled WGS sequence"/>
</dbReference>
<keyword evidence="3" id="KW-1185">Reference proteome</keyword>